<feature type="domain" description="PPIase cyclophilin-type" evidence="7">
    <location>
        <begin position="730"/>
        <end position="885"/>
    </location>
</feature>
<organism evidence="8 9">
    <name type="scientific">Onchocerca flexuosa</name>
    <dbReference type="NCBI Taxonomy" id="387005"/>
    <lineage>
        <taxon>Eukaryota</taxon>
        <taxon>Metazoa</taxon>
        <taxon>Ecdysozoa</taxon>
        <taxon>Nematoda</taxon>
        <taxon>Chromadorea</taxon>
        <taxon>Rhabditida</taxon>
        <taxon>Spirurina</taxon>
        <taxon>Spiruromorpha</taxon>
        <taxon>Filarioidea</taxon>
        <taxon>Onchocercidae</taxon>
        <taxon>Onchocerca</taxon>
    </lineage>
</organism>
<name>A0A238BS85_9BILA</name>
<dbReference type="GO" id="GO:0005634">
    <property type="term" value="C:nucleus"/>
    <property type="evidence" value="ECO:0007669"/>
    <property type="project" value="UniProtKB-ARBA"/>
</dbReference>
<accession>A0A238BS85</accession>
<evidence type="ECO:0000256" key="2">
    <source>
        <dbReference type="ARBA" id="ARBA00013194"/>
    </source>
</evidence>
<dbReference type="InterPro" id="IPR001680">
    <property type="entry name" value="WD40_rpt"/>
</dbReference>
<evidence type="ECO:0000256" key="1">
    <source>
        <dbReference type="ARBA" id="ARBA00000971"/>
    </source>
</evidence>
<dbReference type="PRINTS" id="PR00153">
    <property type="entry name" value="CSAPPISMRASE"/>
</dbReference>
<dbReference type="InterPro" id="IPR002130">
    <property type="entry name" value="Cyclophilin-type_PPIase_dom"/>
</dbReference>
<keyword evidence="5" id="KW-0697">Rotamase</keyword>
<evidence type="ECO:0000256" key="6">
    <source>
        <dbReference type="ARBA" id="ARBA00023235"/>
    </source>
</evidence>
<evidence type="ECO:0000256" key="4">
    <source>
        <dbReference type="ARBA" id="ARBA00022737"/>
    </source>
</evidence>
<dbReference type="InterPro" id="IPR044666">
    <property type="entry name" value="Cyclophilin_A-like"/>
</dbReference>
<dbReference type="InterPro" id="IPR029000">
    <property type="entry name" value="Cyclophilin-like_dom_sf"/>
</dbReference>
<dbReference type="PANTHER" id="PTHR45625:SF4">
    <property type="entry name" value="PEPTIDYLPROLYL ISOMERASE DOMAIN AND WD REPEAT-CONTAINING PROTEIN 1"/>
    <property type="match status" value="1"/>
</dbReference>
<keyword evidence="6" id="KW-0413">Isomerase</keyword>
<protein>
    <recommendedName>
        <fullName evidence="2">peptidylprolyl isomerase</fullName>
        <ecNumber evidence="2">5.2.1.8</ecNumber>
    </recommendedName>
</protein>
<dbReference type="InterPro" id="IPR036322">
    <property type="entry name" value="WD40_repeat_dom_sf"/>
</dbReference>
<dbReference type="Gene3D" id="2.130.10.10">
    <property type="entry name" value="YVTN repeat-like/Quinoprotein amine dehydrogenase"/>
    <property type="match status" value="1"/>
</dbReference>
<dbReference type="EC" id="5.2.1.8" evidence="2"/>
<evidence type="ECO:0000313" key="9">
    <source>
        <dbReference type="Proteomes" id="UP000242913"/>
    </source>
</evidence>
<dbReference type="Proteomes" id="UP000242913">
    <property type="component" value="Unassembled WGS sequence"/>
</dbReference>
<sequence length="886" mass="99389">MDNQLSSAVVPPEYDEELNHLFFASNILAQSGNGMEKSTLRKNFYNVYKAFVGNRQNLINELRNIADESIRVKKRCTVSTITGSSVGIAGGTAAIAGSVVYPPLLLGGLVVAGLATASNLGTQLTEFILFRNMVKKVESMSKYDIALMHDIEEIYQNALNSDLFEANERSDGTYKTMNTATNDLPSLGLQIGAGSTKSVTALGLRSVGIQMIGSTLMRGVARGAIGIGVIIDGVTIFLSARDIATGCSTKFSDCLNSLADFKEKELGQIMAKIDLKLPYEETYLRSIPRAVQYEKSFMHRDTITHVIATATDFIITASTDGHLKFWKKKHSEGIEFVKHFRCHLHAFSHLTINHNGTLMATVCMLDKSVKIFDIPNFDMINMFNTEFAPKTAAWIHQGNDVIQILAISDSESGKIYIYDGKGEDKPIHVLDKIHSNPVKFIEYNPHFDCAISIDEKGMLEYWSGPKREYHFPDNVKWTYKTETDLYEFVKIKAPPRCLVVAPNGKSFAAVGADRRIRIFNFATGKLLKVIDETLQFYIDQATVNKNYGLQNMEWNRRVALEKELDRDENTFQHLSICFDETSNFLIYPTPIGIKVYNLYTDEIIREIGKNENMRFLGVSLCRAVPDFKEQLQVYLIFFYFIRPFIFGAAATIEAMAAANPNLKKTEPDPMLVACAYRKGRFYLFTNTEPFSTDEGDDIDGTGMGRDVFNEKPRKEDIITAVESDTIDSKVTEHAVIHTSFGDIHIKLFPNECPKAVENFCTHARRGYYNGQTFHRVIKSFMIQTGDPTGKGTGGQSIWGEDFEDEFHPKLRHDKPYMVSMANAGPNTNGSQFFITVIPADWLDGKNTLFGQVTEGFNVVQKINLVPVFEKSGRPKQEINIISITLK</sequence>
<evidence type="ECO:0000313" key="8">
    <source>
        <dbReference type="EMBL" id="OZC07525.1"/>
    </source>
</evidence>
<evidence type="ECO:0000259" key="7">
    <source>
        <dbReference type="PROSITE" id="PS50072"/>
    </source>
</evidence>
<evidence type="ECO:0000256" key="5">
    <source>
        <dbReference type="ARBA" id="ARBA00023110"/>
    </source>
</evidence>
<dbReference type="EMBL" id="KZ270029">
    <property type="protein sequence ID" value="OZC07525.1"/>
    <property type="molecule type" value="Genomic_DNA"/>
</dbReference>
<dbReference type="FunFam" id="2.130.10.10:FF:000471">
    <property type="entry name" value="Peptidylprolyl isomerase domain and WD repeat-containing protein"/>
    <property type="match status" value="1"/>
</dbReference>
<comment type="catalytic activity">
    <reaction evidence="1">
        <text>[protein]-peptidylproline (omega=180) = [protein]-peptidylproline (omega=0)</text>
        <dbReference type="Rhea" id="RHEA:16237"/>
        <dbReference type="Rhea" id="RHEA-COMP:10747"/>
        <dbReference type="Rhea" id="RHEA-COMP:10748"/>
        <dbReference type="ChEBI" id="CHEBI:83833"/>
        <dbReference type="ChEBI" id="CHEBI:83834"/>
        <dbReference type="EC" id="5.2.1.8"/>
    </reaction>
</comment>
<dbReference type="InterPro" id="IPR015943">
    <property type="entry name" value="WD40/YVTN_repeat-like_dom_sf"/>
</dbReference>
<dbReference type="PROSITE" id="PS50072">
    <property type="entry name" value="CSA_PPIASE_2"/>
    <property type="match status" value="1"/>
</dbReference>
<keyword evidence="3" id="KW-0853">WD repeat</keyword>
<keyword evidence="4" id="KW-0677">Repeat</keyword>
<dbReference type="Gene3D" id="2.40.100.10">
    <property type="entry name" value="Cyclophilin-like"/>
    <property type="match status" value="1"/>
</dbReference>
<proteinExistence type="predicted"/>
<dbReference type="FunFam" id="2.40.100.10:FF:000003">
    <property type="entry name" value="Peptidylprolyl isomerase domain and WD repeat-containing 1"/>
    <property type="match status" value="1"/>
</dbReference>
<gene>
    <name evidence="8" type="ORF">X798_05455</name>
</gene>
<reference evidence="8 9" key="1">
    <citation type="submission" date="2015-12" db="EMBL/GenBank/DDBJ databases">
        <title>Draft genome of the nematode, Onchocerca flexuosa.</title>
        <authorList>
            <person name="Mitreva M."/>
        </authorList>
    </citation>
    <scope>NUCLEOTIDE SEQUENCE [LARGE SCALE GENOMIC DNA]</scope>
    <source>
        <strain evidence="8">Red Deer</strain>
    </source>
</reference>
<evidence type="ECO:0000256" key="3">
    <source>
        <dbReference type="ARBA" id="ARBA00022574"/>
    </source>
</evidence>
<dbReference type="SUPFAM" id="SSF50891">
    <property type="entry name" value="Cyclophilin-like"/>
    <property type="match status" value="1"/>
</dbReference>
<dbReference type="PANTHER" id="PTHR45625">
    <property type="entry name" value="PEPTIDYL-PROLYL CIS-TRANS ISOMERASE-RELATED"/>
    <property type="match status" value="1"/>
</dbReference>
<dbReference type="Pfam" id="PF00160">
    <property type="entry name" value="Pro_isomerase"/>
    <property type="match status" value="1"/>
</dbReference>
<dbReference type="GO" id="GO:0003755">
    <property type="term" value="F:peptidyl-prolyl cis-trans isomerase activity"/>
    <property type="evidence" value="ECO:0007669"/>
    <property type="project" value="UniProtKB-KW"/>
</dbReference>
<dbReference type="SMART" id="SM00320">
    <property type="entry name" value="WD40"/>
    <property type="match status" value="4"/>
</dbReference>
<keyword evidence="9" id="KW-1185">Reference proteome</keyword>
<dbReference type="OrthoDB" id="10264753at2759"/>
<dbReference type="SUPFAM" id="SSF50978">
    <property type="entry name" value="WD40 repeat-like"/>
    <property type="match status" value="1"/>
</dbReference>
<dbReference type="AlphaFoldDB" id="A0A238BS85"/>